<dbReference type="InterPro" id="IPR009057">
    <property type="entry name" value="Homeodomain-like_sf"/>
</dbReference>
<evidence type="ECO:0000256" key="1">
    <source>
        <dbReference type="ARBA" id="ARBA00023015"/>
    </source>
</evidence>
<dbReference type="HOGENOM" id="CLU_705265_0_0_10"/>
<sequence>MDETTYKILMGTSAFIVAMLGSMLATTTIPPECGLEKLRKARNILVPSYFVLALLSLVCCFTGYDHRIEPASTLFVASFQALLFTMSMLVFIRPGEVRWSIVFRQAGGIAAAGIILFVALFCFIDYYLWFFYTSIAAYIIQLTIYTRKFTQAYHKTVQEVEDYYDEDEENRLVWVKTGFYSALAIGIMAIPILFFTDWYKFFVPLYVLYYSFMVMWFVNYYRRMKFAIPVIAAVPPETKIYAHPMETDMGETDKSVKENKEKSKTVFQEKERLLKERLQKYVDEKAYCEKDIPSGIVVDSFGVSQSFFRQYMKDHYGMDFRPWRKELRLREAARLFAENPGYTIEEVCEMVGYNNSGNFNRDFKKMMEMTPKSYCKQIYLKNTDAEIETSS</sequence>
<dbReference type="PANTHER" id="PTHR43280">
    <property type="entry name" value="ARAC-FAMILY TRANSCRIPTIONAL REGULATOR"/>
    <property type="match status" value="1"/>
</dbReference>
<dbReference type="PATRIC" id="fig|997891.3.peg.3169"/>
<keyword evidence="4" id="KW-1133">Transmembrane helix</keyword>
<name>I9IPV4_PHOVU</name>
<dbReference type="Proteomes" id="UP000004219">
    <property type="component" value="Unassembled WGS sequence"/>
</dbReference>
<feature type="transmembrane region" description="Helical" evidence="4">
    <location>
        <begin position="201"/>
        <end position="221"/>
    </location>
</feature>
<gene>
    <name evidence="6" type="ORF">HMPREF1058_03004</name>
</gene>
<feature type="transmembrane region" description="Helical" evidence="4">
    <location>
        <begin position="126"/>
        <end position="145"/>
    </location>
</feature>
<evidence type="ECO:0000256" key="3">
    <source>
        <dbReference type="ARBA" id="ARBA00023163"/>
    </source>
</evidence>
<feature type="domain" description="HTH araC/xylS-type" evidence="5">
    <location>
        <begin position="276"/>
        <end position="377"/>
    </location>
</feature>
<keyword evidence="3" id="KW-0804">Transcription</keyword>
<dbReference type="Gene3D" id="1.10.10.60">
    <property type="entry name" value="Homeodomain-like"/>
    <property type="match status" value="1"/>
</dbReference>
<dbReference type="Pfam" id="PF12833">
    <property type="entry name" value="HTH_18"/>
    <property type="match status" value="1"/>
</dbReference>
<keyword evidence="2" id="KW-0238">DNA-binding</keyword>
<accession>I9IPV4</accession>
<reference evidence="6 7" key="1">
    <citation type="submission" date="2012-02" db="EMBL/GenBank/DDBJ databases">
        <title>The Genome Sequence of Bacteroides vulgatus CL09T03C04.</title>
        <authorList>
            <consortium name="The Broad Institute Genome Sequencing Platform"/>
            <person name="Earl A."/>
            <person name="Ward D."/>
            <person name="Feldgarden M."/>
            <person name="Gevers D."/>
            <person name="Zitomersky N.L."/>
            <person name="Coyne M.J."/>
            <person name="Comstock L.E."/>
            <person name="Young S.K."/>
            <person name="Zeng Q."/>
            <person name="Gargeya S."/>
            <person name="Fitzgerald M."/>
            <person name="Haas B."/>
            <person name="Abouelleil A."/>
            <person name="Alvarado L."/>
            <person name="Arachchi H.M."/>
            <person name="Berlin A."/>
            <person name="Chapman S.B."/>
            <person name="Gearin G."/>
            <person name="Goldberg J."/>
            <person name="Griggs A."/>
            <person name="Gujja S."/>
            <person name="Hansen M."/>
            <person name="Heiman D."/>
            <person name="Howarth C."/>
            <person name="Larimer J."/>
            <person name="Lui A."/>
            <person name="MacDonald P.J.P."/>
            <person name="McCowen C."/>
            <person name="Montmayeur A."/>
            <person name="Murphy C."/>
            <person name="Neiman D."/>
            <person name="Pearson M."/>
            <person name="Priest M."/>
            <person name="Roberts A."/>
            <person name="Saif S."/>
            <person name="Shea T."/>
            <person name="Sisk P."/>
            <person name="Stolte C."/>
            <person name="Sykes S."/>
            <person name="Wortman J."/>
            <person name="Nusbaum C."/>
            <person name="Birren B."/>
        </authorList>
    </citation>
    <scope>NUCLEOTIDE SEQUENCE [LARGE SCALE GENOMIC DNA]</scope>
    <source>
        <strain evidence="6 7">CL09T03C04</strain>
    </source>
</reference>
<dbReference type="SMART" id="SM00342">
    <property type="entry name" value="HTH_ARAC"/>
    <property type="match status" value="1"/>
</dbReference>
<organism evidence="6 7">
    <name type="scientific">Phocaeicola vulgatus CL09T03C04</name>
    <dbReference type="NCBI Taxonomy" id="997891"/>
    <lineage>
        <taxon>Bacteria</taxon>
        <taxon>Pseudomonadati</taxon>
        <taxon>Bacteroidota</taxon>
        <taxon>Bacteroidia</taxon>
        <taxon>Bacteroidales</taxon>
        <taxon>Bacteroidaceae</taxon>
        <taxon>Phocaeicola</taxon>
    </lineage>
</organism>
<evidence type="ECO:0000313" key="7">
    <source>
        <dbReference type="Proteomes" id="UP000004219"/>
    </source>
</evidence>
<dbReference type="PROSITE" id="PS01124">
    <property type="entry name" value="HTH_ARAC_FAMILY_2"/>
    <property type="match status" value="1"/>
</dbReference>
<evidence type="ECO:0000259" key="5">
    <source>
        <dbReference type="PROSITE" id="PS01124"/>
    </source>
</evidence>
<feature type="transmembrane region" description="Helical" evidence="4">
    <location>
        <begin position="44"/>
        <end position="64"/>
    </location>
</feature>
<feature type="transmembrane region" description="Helical" evidence="4">
    <location>
        <begin position="6"/>
        <end position="24"/>
    </location>
</feature>
<feature type="transmembrane region" description="Helical" evidence="4">
    <location>
        <begin position="178"/>
        <end position="195"/>
    </location>
</feature>
<dbReference type="SUPFAM" id="SSF46689">
    <property type="entry name" value="Homeodomain-like"/>
    <property type="match status" value="1"/>
</dbReference>
<evidence type="ECO:0000313" key="6">
    <source>
        <dbReference type="EMBL" id="EIY75619.1"/>
    </source>
</evidence>
<dbReference type="EMBL" id="AGXZ01000024">
    <property type="protein sequence ID" value="EIY75619.1"/>
    <property type="molecule type" value="Genomic_DNA"/>
</dbReference>
<dbReference type="PANTHER" id="PTHR43280:SF27">
    <property type="entry name" value="TRANSCRIPTIONAL REGULATOR MTLR"/>
    <property type="match status" value="1"/>
</dbReference>
<dbReference type="AlphaFoldDB" id="I9IPV4"/>
<keyword evidence="1" id="KW-0805">Transcription regulation</keyword>
<evidence type="ECO:0000256" key="2">
    <source>
        <dbReference type="ARBA" id="ARBA00023125"/>
    </source>
</evidence>
<keyword evidence="4" id="KW-0472">Membrane</keyword>
<dbReference type="RefSeq" id="WP_005852131.1">
    <property type="nucleotide sequence ID" value="NZ_JH724285.1"/>
</dbReference>
<comment type="caution">
    <text evidence="6">The sequence shown here is derived from an EMBL/GenBank/DDBJ whole genome shotgun (WGS) entry which is preliminary data.</text>
</comment>
<feature type="transmembrane region" description="Helical" evidence="4">
    <location>
        <begin position="101"/>
        <end position="120"/>
    </location>
</feature>
<keyword evidence="4" id="KW-0812">Transmembrane</keyword>
<dbReference type="InterPro" id="IPR018060">
    <property type="entry name" value="HTH_AraC"/>
</dbReference>
<protein>
    <recommendedName>
        <fullName evidence="5">HTH araC/xylS-type domain-containing protein</fullName>
    </recommendedName>
</protein>
<dbReference type="GO" id="GO:0043565">
    <property type="term" value="F:sequence-specific DNA binding"/>
    <property type="evidence" value="ECO:0007669"/>
    <property type="project" value="InterPro"/>
</dbReference>
<evidence type="ECO:0000256" key="4">
    <source>
        <dbReference type="SAM" id="Phobius"/>
    </source>
</evidence>
<proteinExistence type="predicted"/>
<keyword evidence="7" id="KW-1185">Reference proteome</keyword>
<dbReference type="GO" id="GO:0003700">
    <property type="term" value="F:DNA-binding transcription factor activity"/>
    <property type="evidence" value="ECO:0007669"/>
    <property type="project" value="InterPro"/>
</dbReference>
<feature type="transmembrane region" description="Helical" evidence="4">
    <location>
        <begin position="70"/>
        <end position="92"/>
    </location>
</feature>